<proteinExistence type="predicted"/>
<dbReference type="KEGG" id="rlg:Rleg_5424"/>
<dbReference type="Proteomes" id="UP000002256">
    <property type="component" value="Plasmid pR132503"/>
</dbReference>
<protein>
    <submittedName>
        <fullName evidence="1">Uncharacterized protein</fullName>
    </submittedName>
</protein>
<sequence>MPFGQFAPAIAISSLEYLHNAKCADIMAAEGVYSMSLLILITSGTIALAEPASPPLVLLAEARAQVVDCSDAVDEILMKTQGRLLSIRPHADRCTVVVLITREGERPQKKIFRVSPVTDQSEPH</sequence>
<dbReference type="AlphaFoldDB" id="C6B8L3"/>
<geneLocation type="plasmid" evidence="1 2">
    <name>pR132503</name>
</geneLocation>
<organism evidence="1 2">
    <name type="scientific">Rhizobium leguminosarum bv. trifolii (strain WSM1325)</name>
    <dbReference type="NCBI Taxonomy" id="395491"/>
    <lineage>
        <taxon>Bacteria</taxon>
        <taxon>Pseudomonadati</taxon>
        <taxon>Pseudomonadota</taxon>
        <taxon>Alphaproteobacteria</taxon>
        <taxon>Hyphomicrobiales</taxon>
        <taxon>Rhizobiaceae</taxon>
        <taxon>Rhizobium/Agrobacterium group</taxon>
        <taxon>Rhizobium</taxon>
    </lineage>
</organism>
<accession>C6B8L3</accession>
<name>C6B8L3_RHILS</name>
<keyword evidence="1" id="KW-0614">Plasmid</keyword>
<gene>
    <name evidence="1" type="ordered locus">Rleg_5424</name>
</gene>
<evidence type="ECO:0000313" key="2">
    <source>
        <dbReference type="Proteomes" id="UP000002256"/>
    </source>
</evidence>
<reference evidence="1 2" key="1">
    <citation type="journal article" date="2010" name="Stand. Genomic Sci.">
        <title>Complete genome sequence of Rhizobium leguminosarum bv. trifolii strain WSM1325, an effective microsymbiont of annual Mediterranean clovers.</title>
        <authorList>
            <person name="Reeve W."/>
            <person name="O'Hara G."/>
            <person name="Chain P."/>
            <person name="Ardley J."/>
            <person name="Brau L."/>
            <person name="Nandesena K."/>
            <person name="Tiwari R."/>
            <person name="Copeland A."/>
            <person name="Nolan M."/>
            <person name="Han C."/>
            <person name="Brettin T."/>
            <person name="Land M."/>
            <person name="Ovchinikova G."/>
            <person name="Ivanova N."/>
            <person name="Mavromatis K."/>
            <person name="Markowitz V."/>
            <person name="Kyrpides N."/>
            <person name="Melino V."/>
            <person name="Denton M."/>
            <person name="Yates R."/>
            <person name="Howieson J."/>
        </authorList>
    </citation>
    <scope>NUCLEOTIDE SEQUENCE [LARGE SCALE GENOMIC DNA]</scope>
    <source>
        <strain evidence="2">WSM1325</strain>
        <plasmid evidence="2">Plasmid pR132503</plasmid>
    </source>
</reference>
<dbReference type="HOGENOM" id="CLU_2002060_0_0_5"/>
<dbReference type="EMBL" id="CP001625">
    <property type="protein sequence ID" value="ACS60251.1"/>
    <property type="molecule type" value="Genomic_DNA"/>
</dbReference>
<evidence type="ECO:0000313" key="1">
    <source>
        <dbReference type="EMBL" id="ACS60251.1"/>
    </source>
</evidence>